<dbReference type="InterPro" id="IPR029016">
    <property type="entry name" value="GAF-like_dom_sf"/>
</dbReference>
<gene>
    <name evidence="3" type="ORF">MNBD_CHLOROFLEXI01-2405</name>
</gene>
<dbReference type="Pfam" id="PF13185">
    <property type="entry name" value="GAF_2"/>
    <property type="match status" value="3"/>
</dbReference>
<feature type="non-terminal residue" evidence="3">
    <location>
        <position position="1"/>
    </location>
</feature>
<accession>A0A3B0W4V5</accession>
<dbReference type="PANTHER" id="PTHR43156:SF2">
    <property type="entry name" value="STAGE II SPORULATION PROTEIN E"/>
    <property type="match status" value="1"/>
</dbReference>
<dbReference type="InterPro" id="IPR003018">
    <property type="entry name" value="GAF"/>
</dbReference>
<dbReference type="EMBL" id="UOEU01000757">
    <property type="protein sequence ID" value="VAW39646.1"/>
    <property type="molecule type" value="Genomic_DNA"/>
</dbReference>
<dbReference type="PANTHER" id="PTHR43156">
    <property type="entry name" value="STAGE II SPORULATION PROTEIN E-RELATED"/>
    <property type="match status" value="1"/>
</dbReference>
<dbReference type="Gene3D" id="3.30.450.40">
    <property type="match status" value="4"/>
</dbReference>
<dbReference type="Pfam" id="PF01590">
    <property type="entry name" value="GAF"/>
    <property type="match status" value="1"/>
</dbReference>
<feature type="domain" description="GAF" evidence="2">
    <location>
        <begin position="513"/>
        <end position="661"/>
    </location>
</feature>
<evidence type="ECO:0000256" key="1">
    <source>
        <dbReference type="ARBA" id="ARBA00022801"/>
    </source>
</evidence>
<protein>
    <recommendedName>
        <fullName evidence="2">GAF domain-containing protein</fullName>
    </recommendedName>
</protein>
<keyword evidence="1" id="KW-0378">Hydrolase</keyword>
<dbReference type="InterPro" id="IPR052016">
    <property type="entry name" value="Bact_Sigma-Reg"/>
</dbReference>
<sequence>LLKSQFGFYHVAIFLADGNIKELHLREVATDEPIDLINMQYKLPIDNHSIAGWVALHCEPRVVNDIHNDAAYKEEPFLPNTQSEMALPLVARGEMLGVLDVQGNRPNQFVKDDISILQIIANQIAINIDNAHLFAQTEFRLNEARILYEYNSLLSSTLDVGELYRRAARALTTWLNGSRCTIFSWESEEEAATTQVDFIYDLTSGIIDQYSLDLPTLRLEDHHDMRAVLTSGQPKVWLPEDVSLNEENPSQLESSPQLSYLDVPLVRNVTTLGLIRVFRHATQAPFSDAEIQLAQAMANETAVALANATLTSETQARVAQLSSLNRLSQALSEAPNLEQVYKSTRREILSLVEATGLAILLLSEDKNHLNWLYLYDYGEEIDLSNLPPQALGSGFSGHVVRTRTTLHLQATPENQEKYKSFQVGASEDFHEFWLGIPLIVTNQLIGVLSLQNLNPFSERDIELLTTIAGALAIAINNLLQLEATQAALAVQFEQRLQMQTAAEVAAATTSILDLNSLVQRAVDLIKERFELYYVGLYLVENDYAVLKAGTGEAGKAQLAAKRQLKVGGESLIGGATGDGKPRIRQDVQAAKGPKWLPNPHLPDTQSELALPLRVHGTTTGALTVQSSTPNLFSEDFIGALQIMGDQLAVAIQNAQFLARAEARTQRQTYLNEISAKLHQSANVETIVEIGLQALSQQLAGTAVELQLGRQKQTS</sequence>
<evidence type="ECO:0000313" key="3">
    <source>
        <dbReference type="EMBL" id="VAW39646.1"/>
    </source>
</evidence>
<feature type="domain" description="GAF" evidence="2">
    <location>
        <begin position="159"/>
        <end position="315"/>
    </location>
</feature>
<feature type="domain" description="GAF" evidence="2">
    <location>
        <begin position="336"/>
        <end position="485"/>
    </location>
</feature>
<feature type="domain" description="GAF" evidence="2">
    <location>
        <begin position="1"/>
        <end position="138"/>
    </location>
</feature>
<reference evidence="3" key="1">
    <citation type="submission" date="2018-06" db="EMBL/GenBank/DDBJ databases">
        <authorList>
            <person name="Zhirakovskaya E."/>
        </authorList>
    </citation>
    <scope>NUCLEOTIDE SEQUENCE</scope>
</reference>
<dbReference type="SMART" id="SM00065">
    <property type="entry name" value="GAF"/>
    <property type="match status" value="4"/>
</dbReference>
<organism evidence="3">
    <name type="scientific">hydrothermal vent metagenome</name>
    <dbReference type="NCBI Taxonomy" id="652676"/>
    <lineage>
        <taxon>unclassified sequences</taxon>
        <taxon>metagenomes</taxon>
        <taxon>ecological metagenomes</taxon>
    </lineage>
</organism>
<dbReference type="SUPFAM" id="SSF55781">
    <property type="entry name" value="GAF domain-like"/>
    <property type="match status" value="4"/>
</dbReference>
<dbReference type="GO" id="GO:0016791">
    <property type="term" value="F:phosphatase activity"/>
    <property type="evidence" value="ECO:0007669"/>
    <property type="project" value="TreeGrafter"/>
</dbReference>
<proteinExistence type="predicted"/>
<dbReference type="AlphaFoldDB" id="A0A3B0W4V5"/>
<evidence type="ECO:0000259" key="2">
    <source>
        <dbReference type="SMART" id="SM00065"/>
    </source>
</evidence>
<name>A0A3B0W4V5_9ZZZZ</name>